<keyword evidence="3" id="KW-0560">Oxidoreductase</keyword>
<organism evidence="6 7">
    <name type="scientific">Salicibibacter kimchii</name>
    <dbReference type="NCBI Taxonomy" id="2099786"/>
    <lineage>
        <taxon>Bacteria</taxon>
        <taxon>Bacillati</taxon>
        <taxon>Bacillota</taxon>
        <taxon>Bacilli</taxon>
        <taxon>Bacillales</taxon>
        <taxon>Bacillaceae</taxon>
        <taxon>Salicibibacter</taxon>
    </lineage>
</organism>
<accession>A0A345BW71</accession>
<dbReference type="SUPFAM" id="SSF51735">
    <property type="entry name" value="NAD(P)-binding Rossmann-fold domains"/>
    <property type="match status" value="1"/>
</dbReference>
<evidence type="ECO:0000259" key="5">
    <source>
        <dbReference type="SMART" id="SM00829"/>
    </source>
</evidence>
<dbReference type="Pfam" id="PF00107">
    <property type="entry name" value="ADH_zinc_N"/>
    <property type="match status" value="1"/>
</dbReference>
<dbReference type="InterPro" id="IPR013149">
    <property type="entry name" value="ADH-like_C"/>
</dbReference>
<dbReference type="Gene3D" id="3.90.180.10">
    <property type="entry name" value="Medium-chain alcohol dehydrogenases, catalytic domain"/>
    <property type="match status" value="1"/>
</dbReference>
<dbReference type="InterPro" id="IPR002328">
    <property type="entry name" value="ADH_Zn_CS"/>
</dbReference>
<keyword evidence="7" id="KW-1185">Reference proteome</keyword>
<dbReference type="InterPro" id="IPR013154">
    <property type="entry name" value="ADH-like_N"/>
</dbReference>
<comment type="cofactor">
    <cofactor evidence="4">
        <name>Zn(2+)</name>
        <dbReference type="ChEBI" id="CHEBI:29105"/>
    </cofactor>
</comment>
<dbReference type="RefSeq" id="WP_114370973.1">
    <property type="nucleotide sequence ID" value="NZ_CP031092.1"/>
</dbReference>
<protein>
    <submittedName>
        <fullName evidence="6">Alcohol dehydrogenase</fullName>
    </submittedName>
</protein>
<gene>
    <name evidence="6" type="ORF">DT065_03650</name>
</gene>
<dbReference type="AlphaFoldDB" id="A0A345BW71"/>
<evidence type="ECO:0000313" key="6">
    <source>
        <dbReference type="EMBL" id="AXF55202.1"/>
    </source>
</evidence>
<dbReference type="Pfam" id="PF08240">
    <property type="entry name" value="ADH_N"/>
    <property type="match status" value="1"/>
</dbReference>
<name>A0A345BW71_9BACI</name>
<dbReference type="PANTHER" id="PTHR43401:SF5">
    <property type="entry name" value="ALCOHOL DEHYDROGENASE-RELATED"/>
    <property type="match status" value="1"/>
</dbReference>
<dbReference type="InterPro" id="IPR050129">
    <property type="entry name" value="Zn_alcohol_dh"/>
</dbReference>
<dbReference type="Proteomes" id="UP000252100">
    <property type="component" value="Chromosome"/>
</dbReference>
<proteinExistence type="inferred from homology"/>
<dbReference type="GO" id="GO:0008270">
    <property type="term" value="F:zinc ion binding"/>
    <property type="evidence" value="ECO:0007669"/>
    <property type="project" value="InterPro"/>
</dbReference>
<dbReference type="KEGG" id="rue:DT065_03650"/>
<comment type="similarity">
    <text evidence="4">Belongs to the zinc-containing alcohol dehydrogenase family.</text>
</comment>
<evidence type="ECO:0000256" key="1">
    <source>
        <dbReference type="ARBA" id="ARBA00022723"/>
    </source>
</evidence>
<dbReference type="PROSITE" id="PS00059">
    <property type="entry name" value="ADH_ZINC"/>
    <property type="match status" value="1"/>
</dbReference>
<keyword evidence="1 4" id="KW-0479">Metal-binding</keyword>
<dbReference type="PANTHER" id="PTHR43401">
    <property type="entry name" value="L-THREONINE 3-DEHYDROGENASE"/>
    <property type="match status" value="1"/>
</dbReference>
<evidence type="ECO:0000256" key="4">
    <source>
        <dbReference type="RuleBase" id="RU361277"/>
    </source>
</evidence>
<dbReference type="SUPFAM" id="SSF50129">
    <property type="entry name" value="GroES-like"/>
    <property type="match status" value="1"/>
</dbReference>
<keyword evidence="2 4" id="KW-0862">Zinc</keyword>
<feature type="domain" description="Enoyl reductase (ER)" evidence="5">
    <location>
        <begin position="8"/>
        <end position="341"/>
    </location>
</feature>
<reference evidence="6 7" key="1">
    <citation type="journal article" date="2018" name="J. Microbiol.">
        <title>Salicibibacter kimchii gen. nov., sp. nov., a moderately halophilic and alkalitolerant bacterium in the family Bacillaceae, isolated from kimchi.</title>
        <authorList>
            <person name="Jang J.Y."/>
            <person name="Oh Y.J."/>
            <person name="Lim S.K."/>
            <person name="Park H.K."/>
            <person name="Lee C."/>
            <person name="Kim J.Y."/>
            <person name="Lee M.A."/>
            <person name="Choi H.J."/>
        </authorList>
    </citation>
    <scope>NUCLEOTIDE SEQUENCE [LARGE SCALE GENOMIC DNA]</scope>
    <source>
        <strain evidence="6 7">NKC1-1</strain>
    </source>
</reference>
<dbReference type="OrthoDB" id="9806940at2"/>
<dbReference type="InterPro" id="IPR020843">
    <property type="entry name" value="ER"/>
</dbReference>
<evidence type="ECO:0000256" key="2">
    <source>
        <dbReference type="ARBA" id="ARBA00022833"/>
    </source>
</evidence>
<evidence type="ECO:0000256" key="3">
    <source>
        <dbReference type="ARBA" id="ARBA00023002"/>
    </source>
</evidence>
<dbReference type="GO" id="GO:0016491">
    <property type="term" value="F:oxidoreductase activity"/>
    <property type="evidence" value="ECO:0007669"/>
    <property type="project" value="UniProtKB-KW"/>
</dbReference>
<dbReference type="InterPro" id="IPR011032">
    <property type="entry name" value="GroES-like_sf"/>
</dbReference>
<evidence type="ECO:0000313" key="7">
    <source>
        <dbReference type="Proteomes" id="UP000252100"/>
    </source>
</evidence>
<sequence>MKAILLEEFNKDLKVTNIQEPNLSDEGVIVKIKANGICRSDWHIWKGHWKGISTPLVMGHEFTGIVEAVGSNVKKFKKGDRVIIPFSLSCGHCEYCLDGSGNVCTERQSAGITFNGGYGEFAHVPLADFNLAYLPEEIDFVSGAAMGCRFATSFHGIVNQAKVGAGEWVVVSGCGGVGLSALQFSVAMGANVICVDIDDRKLNLAKDLGASFVINSKESNVVDQIKEITNGGADVTIDALGNSEIVMNSLNSLKKKGRHLQLGIAPDNVNFDFQVRTLVNFEHQIIGSRGMPPQKFPYMLNMVKSNRLKPKDLVTKTVSPDQVNDVLQGMGSFDNLGITVLEW</sequence>
<dbReference type="SMART" id="SM00829">
    <property type="entry name" value="PKS_ER"/>
    <property type="match status" value="1"/>
</dbReference>
<dbReference type="EMBL" id="CP031092">
    <property type="protein sequence ID" value="AXF55202.1"/>
    <property type="molecule type" value="Genomic_DNA"/>
</dbReference>
<dbReference type="InterPro" id="IPR036291">
    <property type="entry name" value="NAD(P)-bd_dom_sf"/>
</dbReference>